<keyword evidence="3" id="KW-1185">Reference proteome</keyword>
<feature type="signal peptide" evidence="1">
    <location>
        <begin position="1"/>
        <end position="22"/>
    </location>
</feature>
<evidence type="ECO:0000313" key="3">
    <source>
        <dbReference type="Proteomes" id="UP000239649"/>
    </source>
</evidence>
<dbReference type="Pfam" id="PF15786">
    <property type="entry name" value="PET117"/>
    <property type="match status" value="1"/>
</dbReference>
<feature type="chain" id="PRO_5015121273" evidence="1">
    <location>
        <begin position="23"/>
        <end position="69"/>
    </location>
</feature>
<dbReference type="AlphaFoldDB" id="A0A2P6VJY2"/>
<dbReference type="OrthoDB" id="76305at2759"/>
<dbReference type="Proteomes" id="UP000239649">
    <property type="component" value="Unassembled WGS sequence"/>
</dbReference>
<proteinExistence type="predicted"/>
<keyword evidence="1" id="KW-0732">Signal</keyword>
<organism evidence="2 3">
    <name type="scientific">Micractinium conductrix</name>
    <dbReference type="NCBI Taxonomy" id="554055"/>
    <lineage>
        <taxon>Eukaryota</taxon>
        <taxon>Viridiplantae</taxon>
        <taxon>Chlorophyta</taxon>
        <taxon>core chlorophytes</taxon>
        <taxon>Trebouxiophyceae</taxon>
        <taxon>Chlorellales</taxon>
        <taxon>Chlorellaceae</taxon>
        <taxon>Chlorella clade</taxon>
        <taxon>Micractinium</taxon>
    </lineage>
</organism>
<gene>
    <name evidence="2" type="ORF">C2E20_2231</name>
</gene>
<accession>A0A2P6VJY2</accession>
<comment type="caution">
    <text evidence="2">The sequence shown here is derived from an EMBL/GenBank/DDBJ whole genome shotgun (WGS) entry which is preliminary data.</text>
</comment>
<sequence length="69" mass="7642">MRAKSLAIFWTTAVLTGAGVWSIHNTQVEERERLHSGVIRDEALYRVKKRALLAGELTPAAAATVPQRQ</sequence>
<protein>
    <submittedName>
        <fullName evidence="2">PET117 mitochondrial</fullName>
    </submittedName>
</protein>
<evidence type="ECO:0000313" key="2">
    <source>
        <dbReference type="EMBL" id="PSC74402.1"/>
    </source>
</evidence>
<name>A0A2P6VJY2_9CHLO</name>
<evidence type="ECO:0000256" key="1">
    <source>
        <dbReference type="SAM" id="SignalP"/>
    </source>
</evidence>
<reference evidence="2 3" key="1">
    <citation type="journal article" date="2018" name="Plant J.">
        <title>Genome sequences of Chlorella sorokiniana UTEX 1602 and Micractinium conductrix SAG 241.80: implications to maltose excretion by a green alga.</title>
        <authorList>
            <person name="Arriola M.B."/>
            <person name="Velmurugan N."/>
            <person name="Zhang Y."/>
            <person name="Plunkett M.H."/>
            <person name="Hondzo H."/>
            <person name="Barney B.M."/>
        </authorList>
    </citation>
    <scope>NUCLEOTIDE SEQUENCE [LARGE SCALE GENOMIC DNA]</scope>
    <source>
        <strain evidence="2 3">SAG 241.80</strain>
    </source>
</reference>
<dbReference type="InterPro" id="IPR031568">
    <property type="entry name" value="Pet117"/>
</dbReference>
<dbReference type="EMBL" id="LHPF02000004">
    <property type="protein sequence ID" value="PSC74402.1"/>
    <property type="molecule type" value="Genomic_DNA"/>
</dbReference>